<evidence type="ECO:0000259" key="1">
    <source>
        <dbReference type="Pfam" id="PF13511"/>
    </source>
</evidence>
<reference evidence="2 3" key="2">
    <citation type="submission" date="2019-01" db="EMBL/GenBank/DDBJ databases">
        <title>Motilimonas pumilus sp. nov., isolated from the gut of sea cucumber (Apostichopus japonicus).</title>
        <authorList>
            <person name="Wang F.-Q."/>
            <person name="Ren L.-H."/>
            <person name="Lin Y.-W."/>
            <person name="Sun G.-H."/>
            <person name="Du Z.-J."/>
            <person name="Zhao J.-X."/>
            <person name="Liu X.-J."/>
            <person name="Liu L.-J."/>
        </authorList>
    </citation>
    <scope>NUCLEOTIDE SEQUENCE [LARGE SCALE GENOMIC DNA]</scope>
    <source>
        <strain evidence="2 3">PLHSC7-2</strain>
    </source>
</reference>
<reference evidence="2 3" key="1">
    <citation type="submission" date="2018-09" db="EMBL/GenBank/DDBJ databases">
        <authorList>
            <person name="Wang F."/>
        </authorList>
    </citation>
    <scope>NUCLEOTIDE SEQUENCE [LARGE SCALE GENOMIC DNA]</scope>
    <source>
        <strain evidence="2 3">PLHSC7-2</strain>
    </source>
</reference>
<dbReference type="Gene3D" id="2.60.40.10">
    <property type="entry name" value="Immunoglobulins"/>
    <property type="match status" value="1"/>
</dbReference>
<sequence>MKYIILSLLLVSWHGFASQDKVYRWVDDNGVVHYSDKAVAGAKKVHIKISPSHKVPMKASNQTPAAKAEQAAAKEKTVNYQARIISPENDGTIRDNSGNIFVNVEVTPEFDGDHSLQLLIDGKPLGGKIKSTSLKATNIDRGTHTLQVQLIDKGGKIIASTSSITVHLHRAGLR</sequence>
<gene>
    <name evidence="2" type="ORF">D1Z90_03565</name>
</gene>
<feature type="domain" description="DUF4124" evidence="1">
    <location>
        <begin position="17"/>
        <end position="56"/>
    </location>
</feature>
<name>A0A418YIW8_9GAMM</name>
<dbReference type="InterPro" id="IPR025392">
    <property type="entry name" value="DUF4124"/>
</dbReference>
<dbReference type="RefSeq" id="WP_119909364.1">
    <property type="nucleotide sequence ID" value="NZ_QZCH01000002.1"/>
</dbReference>
<dbReference type="OrthoDB" id="7062774at2"/>
<dbReference type="EMBL" id="QZCH01000002">
    <property type="protein sequence ID" value="RJG50562.1"/>
    <property type="molecule type" value="Genomic_DNA"/>
</dbReference>
<evidence type="ECO:0000313" key="2">
    <source>
        <dbReference type="EMBL" id="RJG50562.1"/>
    </source>
</evidence>
<dbReference type="Pfam" id="PF13511">
    <property type="entry name" value="DUF4124"/>
    <property type="match status" value="1"/>
</dbReference>
<protein>
    <submittedName>
        <fullName evidence="2">DUF4124 domain-containing protein</fullName>
    </submittedName>
</protein>
<dbReference type="AlphaFoldDB" id="A0A418YIW8"/>
<keyword evidence="3" id="KW-1185">Reference proteome</keyword>
<dbReference type="Proteomes" id="UP000283255">
    <property type="component" value="Unassembled WGS sequence"/>
</dbReference>
<proteinExistence type="predicted"/>
<accession>A0A418YIW8</accession>
<dbReference type="InterPro" id="IPR013783">
    <property type="entry name" value="Ig-like_fold"/>
</dbReference>
<organism evidence="2 3">
    <name type="scientific">Motilimonas pumila</name>
    <dbReference type="NCBI Taxonomy" id="2303987"/>
    <lineage>
        <taxon>Bacteria</taxon>
        <taxon>Pseudomonadati</taxon>
        <taxon>Pseudomonadota</taxon>
        <taxon>Gammaproteobacteria</taxon>
        <taxon>Alteromonadales</taxon>
        <taxon>Alteromonadales genera incertae sedis</taxon>
        <taxon>Motilimonas</taxon>
    </lineage>
</organism>
<evidence type="ECO:0000313" key="3">
    <source>
        <dbReference type="Proteomes" id="UP000283255"/>
    </source>
</evidence>
<comment type="caution">
    <text evidence="2">The sequence shown here is derived from an EMBL/GenBank/DDBJ whole genome shotgun (WGS) entry which is preliminary data.</text>
</comment>